<keyword evidence="6" id="KW-0436">Ligase</keyword>
<dbReference type="GO" id="GO:0009396">
    <property type="term" value="P:folic acid-containing compound biosynthetic process"/>
    <property type="evidence" value="ECO:0007669"/>
    <property type="project" value="TreeGrafter"/>
</dbReference>
<evidence type="ECO:0000256" key="2">
    <source>
        <dbReference type="ARBA" id="ARBA00022741"/>
    </source>
</evidence>
<evidence type="ECO:0000256" key="3">
    <source>
        <dbReference type="ARBA" id="ARBA00022840"/>
    </source>
</evidence>
<dbReference type="PANTHER" id="PTHR23407">
    <property type="entry name" value="ATPASE INHIBITOR/5-FORMYLTETRAHYDROFOLATE CYCLO-LIGASE"/>
    <property type="match status" value="1"/>
</dbReference>
<dbReference type="InterPro" id="IPR024185">
    <property type="entry name" value="FTHF_cligase-like_sf"/>
</dbReference>
<comment type="cofactor">
    <cofactor evidence="5">
        <name>Mg(2+)</name>
        <dbReference type="ChEBI" id="CHEBI:18420"/>
    </cofactor>
</comment>
<protein>
    <recommendedName>
        <fullName evidence="5">5-formyltetrahydrofolate cyclo-ligase</fullName>
        <ecNumber evidence="5">6.3.3.2</ecNumber>
    </recommendedName>
</protein>
<name>A0A4V2SAV4_9FIRM</name>
<dbReference type="PANTHER" id="PTHR23407:SF1">
    <property type="entry name" value="5-FORMYLTETRAHYDROFOLATE CYCLO-LIGASE"/>
    <property type="match status" value="1"/>
</dbReference>
<feature type="binding site" evidence="4">
    <location>
        <position position="53"/>
    </location>
    <ligand>
        <name>substrate</name>
    </ligand>
</feature>
<feature type="binding site" evidence="4">
    <location>
        <begin position="133"/>
        <end position="141"/>
    </location>
    <ligand>
        <name>ATP</name>
        <dbReference type="ChEBI" id="CHEBI:30616"/>
    </ligand>
</feature>
<dbReference type="InterPro" id="IPR002698">
    <property type="entry name" value="FTHF_cligase"/>
</dbReference>
<dbReference type="RefSeq" id="WP_132245934.1">
    <property type="nucleotide sequence ID" value="NZ_SLWV01000016.1"/>
</dbReference>
<feature type="binding site" evidence="4">
    <location>
        <position position="48"/>
    </location>
    <ligand>
        <name>substrate</name>
    </ligand>
</feature>
<dbReference type="SUPFAM" id="SSF100950">
    <property type="entry name" value="NagB/RpiA/CoA transferase-like"/>
    <property type="match status" value="1"/>
</dbReference>
<organism evidence="6 7">
    <name type="scientific">Marinisporobacter balticus</name>
    <dbReference type="NCBI Taxonomy" id="2018667"/>
    <lineage>
        <taxon>Bacteria</taxon>
        <taxon>Bacillati</taxon>
        <taxon>Bacillota</taxon>
        <taxon>Clostridia</taxon>
        <taxon>Peptostreptococcales</taxon>
        <taxon>Thermotaleaceae</taxon>
        <taxon>Marinisporobacter</taxon>
    </lineage>
</organism>
<comment type="catalytic activity">
    <reaction evidence="5">
        <text>(6S)-5-formyl-5,6,7,8-tetrahydrofolate + ATP = (6R)-5,10-methenyltetrahydrofolate + ADP + phosphate</text>
        <dbReference type="Rhea" id="RHEA:10488"/>
        <dbReference type="ChEBI" id="CHEBI:30616"/>
        <dbReference type="ChEBI" id="CHEBI:43474"/>
        <dbReference type="ChEBI" id="CHEBI:57455"/>
        <dbReference type="ChEBI" id="CHEBI:57457"/>
        <dbReference type="ChEBI" id="CHEBI:456216"/>
        <dbReference type="EC" id="6.3.3.2"/>
    </reaction>
</comment>
<dbReference type="GO" id="GO:0035999">
    <property type="term" value="P:tetrahydrofolate interconversion"/>
    <property type="evidence" value="ECO:0007669"/>
    <property type="project" value="TreeGrafter"/>
</dbReference>
<keyword evidence="2 4" id="KW-0547">Nucleotide-binding</keyword>
<accession>A0A4V2SAV4</accession>
<keyword evidence="3 4" id="KW-0067">ATP-binding</keyword>
<evidence type="ECO:0000313" key="6">
    <source>
        <dbReference type="EMBL" id="TCO73130.1"/>
    </source>
</evidence>
<dbReference type="PIRSF" id="PIRSF006806">
    <property type="entry name" value="FTHF_cligase"/>
    <property type="match status" value="1"/>
</dbReference>
<dbReference type="GO" id="GO:0046872">
    <property type="term" value="F:metal ion binding"/>
    <property type="evidence" value="ECO:0007669"/>
    <property type="project" value="UniProtKB-KW"/>
</dbReference>
<dbReference type="NCBIfam" id="TIGR02727">
    <property type="entry name" value="MTHFS_bact"/>
    <property type="match status" value="1"/>
</dbReference>
<sequence length="189" mass="21751">MKKNIRQEILKKREVLSLDQVDAKSQTIFHQLTTLDFYKSAKTVMIYIDFRNEVKTHCIIEDLLKSNKNVIIPISVPTTKEMILSQLLDPKEELVKGTYGILEPKERYIRKVDPAILDLIIIPGVAFDRKGYRIGYGGGYYDRFLDKISEATPSIALSFDLQIVDKVPNDSFDYPVDYIITETQILTCK</sequence>
<reference evidence="6 7" key="1">
    <citation type="submission" date="2019-03" db="EMBL/GenBank/DDBJ databases">
        <title>Genomic Encyclopedia of Type Strains, Phase IV (KMG-IV): sequencing the most valuable type-strain genomes for metagenomic binning, comparative biology and taxonomic classification.</title>
        <authorList>
            <person name="Goeker M."/>
        </authorList>
    </citation>
    <scope>NUCLEOTIDE SEQUENCE [LARGE SCALE GENOMIC DNA]</scope>
    <source>
        <strain evidence="6 7">DSM 102940</strain>
    </source>
</reference>
<feature type="binding site" evidence="4">
    <location>
        <begin position="2"/>
        <end position="6"/>
    </location>
    <ligand>
        <name>ATP</name>
        <dbReference type="ChEBI" id="CHEBI:30616"/>
    </ligand>
</feature>
<comment type="similarity">
    <text evidence="1 5">Belongs to the 5-formyltetrahydrofolate cyclo-ligase family.</text>
</comment>
<dbReference type="GO" id="GO:0030272">
    <property type="term" value="F:5-formyltetrahydrofolate cyclo-ligase activity"/>
    <property type="evidence" value="ECO:0007669"/>
    <property type="project" value="UniProtKB-EC"/>
</dbReference>
<evidence type="ECO:0000256" key="5">
    <source>
        <dbReference type="RuleBase" id="RU361279"/>
    </source>
</evidence>
<dbReference type="OrthoDB" id="9801938at2"/>
<dbReference type="GO" id="GO:0005524">
    <property type="term" value="F:ATP binding"/>
    <property type="evidence" value="ECO:0007669"/>
    <property type="project" value="UniProtKB-KW"/>
</dbReference>
<gene>
    <name evidence="6" type="ORF">EV214_11632</name>
</gene>
<keyword evidence="5" id="KW-0460">Magnesium</keyword>
<dbReference type="Proteomes" id="UP000294919">
    <property type="component" value="Unassembled WGS sequence"/>
</dbReference>
<evidence type="ECO:0000256" key="4">
    <source>
        <dbReference type="PIRSR" id="PIRSR006806-1"/>
    </source>
</evidence>
<dbReference type="EC" id="6.3.3.2" evidence="5"/>
<comment type="caution">
    <text evidence="6">The sequence shown here is derived from an EMBL/GenBank/DDBJ whole genome shotgun (WGS) entry which is preliminary data.</text>
</comment>
<dbReference type="AlphaFoldDB" id="A0A4V2SAV4"/>
<dbReference type="EMBL" id="SLWV01000016">
    <property type="protein sequence ID" value="TCO73130.1"/>
    <property type="molecule type" value="Genomic_DNA"/>
</dbReference>
<evidence type="ECO:0000256" key="1">
    <source>
        <dbReference type="ARBA" id="ARBA00010638"/>
    </source>
</evidence>
<dbReference type="InterPro" id="IPR037171">
    <property type="entry name" value="NagB/RpiA_transferase-like"/>
</dbReference>
<keyword evidence="5" id="KW-0479">Metal-binding</keyword>
<proteinExistence type="inferred from homology"/>
<evidence type="ECO:0000313" key="7">
    <source>
        <dbReference type="Proteomes" id="UP000294919"/>
    </source>
</evidence>
<dbReference type="Pfam" id="PF01812">
    <property type="entry name" value="5-FTHF_cyc-lig"/>
    <property type="match status" value="1"/>
</dbReference>
<dbReference type="Gene3D" id="3.40.50.10420">
    <property type="entry name" value="NagB/RpiA/CoA transferase-like"/>
    <property type="match status" value="1"/>
</dbReference>
<keyword evidence="7" id="KW-1185">Reference proteome</keyword>